<dbReference type="AlphaFoldDB" id="A0A3E2BKJ1"/>
<protein>
    <recommendedName>
        <fullName evidence="2">ARG and Rhodanese-Phosphatase-superfamily-associated domain-containing protein</fullName>
    </recommendedName>
</protein>
<dbReference type="EMBL" id="QUAH01000012">
    <property type="protein sequence ID" value="RFT15157.1"/>
    <property type="molecule type" value="Genomic_DNA"/>
</dbReference>
<feature type="region of interest" description="Disordered" evidence="1">
    <location>
        <begin position="249"/>
        <end position="270"/>
    </location>
</feature>
<feature type="domain" description="ARG and Rhodanese-Phosphatase-superfamily-associated" evidence="2">
    <location>
        <begin position="12"/>
        <end position="320"/>
    </location>
</feature>
<evidence type="ECO:0000259" key="2">
    <source>
        <dbReference type="Pfam" id="PF20208"/>
    </source>
</evidence>
<accession>A0A3E2BKJ1</accession>
<evidence type="ECO:0000313" key="4">
    <source>
        <dbReference type="Proteomes" id="UP000257323"/>
    </source>
</evidence>
<sequence>MERTVNFYLQGMELGKPQQHEDMVLFPITSGLNQGPDYITLAEALEKGLFEVGEVGPGGSVPELKATNKGEKPVLLLDGEELRGAKQNRVLNTTIMVGPKSSVVIPVSCVEAHRWHGSSLRMERSDHIMANQIRRKKMDQVHRNLEANRSFRSDQSQIWADIDYMASRLQVESPTGAMSDIYEAREKDLEKYLKAFTLVPGQKGLLVFIEGQPVGLEFISRDTAFSRLYQKLLKSYVLEAVSLKYEKKAAEKSGKKGQENSEKGSRVSPEEARAFIENAGRCEEKRFQSIGLGVSCRYRGESMVGAALEVEGSVPHLAFFAIDNGQEPKRSSNQDEKFPQLRIRKRYLFDEK</sequence>
<dbReference type="Pfam" id="PF20208">
    <property type="entry name" value="ARPP-1"/>
    <property type="match status" value="1"/>
</dbReference>
<evidence type="ECO:0000313" key="3">
    <source>
        <dbReference type="EMBL" id="RFT15157.1"/>
    </source>
</evidence>
<dbReference type="InterPro" id="IPR046699">
    <property type="entry name" value="ARPP-1"/>
</dbReference>
<evidence type="ECO:0000256" key="1">
    <source>
        <dbReference type="SAM" id="MobiDB-lite"/>
    </source>
</evidence>
<comment type="caution">
    <text evidence="3">The sequence shown here is derived from an EMBL/GenBank/DDBJ whole genome shotgun (WGS) entry which is preliminary data.</text>
</comment>
<dbReference type="Proteomes" id="UP000257323">
    <property type="component" value="Unassembled WGS sequence"/>
</dbReference>
<gene>
    <name evidence="3" type="ORF">OP8BY_0621</name>
</gene>
<name>A0A3E2BKJ1_9BACT</name>
<reference evidence="3 4" key="1">
    <citation type="submission" date="2018-08" db="EMBL/GenBank/DDBJ databases">
        <title>Genome analysis of the thermophilic bacterium of the candidate phylum Aminicenantes from deep subsurface aquifer revealed its physiology and ecological role.</title>
        <authorList>
            <person name="Kadnikov V.V."/>
            <person name="Mardanov A.V."/>
            <person name="Beletsky A.V."/>
            <person name="Karnachuk O.V."/>
            <person name="Ravin N.V."/>
        </authorList>
    </citation>
    <scope>NUCLEOTIDE SEQUENCE [LARGE SCALE GENOMIC DNA]</scope>
    <source>
        <strain evidence="3">BY38</strain>
    </source>
</reference>
<proteinExistence type="predicted"/>
<organism evidence="3 4">
    <name type="scientific">Candidatus Saccharicenans subterraneus</name>
    <dbReference type="NCBI Taxonomy" id="2508984"/>
    <lineage>
        <taxon>Bacteria</taxon>
        <taxon>Candidatus Aminicenantota</taxon>
        <taxon>Candidatus Aminicenantia</taxon>
        <taxon>Candidatus Aminicenantales</taxon>
        <taxon>Candidatus Saccharicenantaceae</taxon>
        <taxon>Candidatus Saccharicenans</taxon>
    </lineage>
</organism>